<dbReference type="InterPro" id="IPR043502">
    <property type="entry name" value="DNA/RNA_pol_sf"/>
</dbReference>
<dbReference type="AlphaFoldDB" id="A0A814FUZ5"/>
<dbReference type="OrthoDB" id="10058156at2759"/>
<evidence type="ECO:0008006" key="6">
    <source>
        <dbReference type="Google" id="ProtNLM"/>
    </source>
</evidence>
<protein>
    <recommendedName>
        <fullName evidence="6">Reverse transcriptase</fullName>
    </recommendedName>
</protein>
<dbReference type="SUPFAM" id="SSF56672">
    <property type="entry name" value="DNA/RNA polymerases"/>
    <property type="match status" value="1"/>
</dbReference>
<dbReference type="EMBL" id="CAJNOK010000707">
    <property type="protein sequence ID" value="CAF0770381.1"/>
    <property type="molecule type" value="Genomic_DNA"/>
</dbReference>
<dbReference type="Proteomes" id="UP000663829">
    <property type="component" value="Unassembled WGS sequence"/>
</dbReference>
<dbReference type="InterPro" id="IPR053134">
    <property type="entry name" value="RNA-dir_DNA_polymerase"/>
</dbReference>
<dbReference type="EMBL" id="CAJOBA010000708">
    <property type="protein sequence ID" value="CAF3551264.1"/>
    <property type="molecule type" value="Genomic_DNA"/>
</dbReference>
<keyword evidence="5" id="KW-1185">Reference proteome</keyword>
<dbReference type="Proteomes" id="UP000682733">
    <property type="component" value="Unassembled WGS sequence"/>
</dbReference>
<dbReference type="EMBL" id="CAJOBC010002975">
    <property type="protein sequence ID" value="CAF3760885.1"/>
    <property type="molecule type" value="Genomic_DNA"/>
</dbReference>
<evidence type="ECO:0000313" key="4">
    <source>
        <dbReference type="EMBL" id="CAF3760885.1"/>
    </source>
</evidence>
<dbReference type="InterPro" id="IPR043128">
    <property type="entry name" value="Rev_trsase/Diguanyl_cyclase"/>
</dbReference>
<dbReference type="Proteomes" id="UP000677228">
    <property type="component" value="Unassembled WGS sequence"/>
</dbReference>
<reference evidence="2" key="1">
    <citation type="submission" date="2021-02" db="EMBL/GenBank/DDBJ databases">
        <authorList>
            <person name="Nowell W R."/>
        </authorList>
    </citation>
    <scope>NUCLEOTIDE SEQUENCE</scope>
</reference>
<organism evidence="2 5">
    <name type="scientific">Didymodactylos carnosus</name>
    <dbReference type="NCBI Taxonomy" id="1234261"/>
    <lineage>
        <taxon>Eukaryota</taxon>
        <taxon>Metazoa</taxon>
        <taxon>Spiralia</taxon>
        <taxon>Gnathifera</taxon>
        <taxon>Rotifera</taxon>
        <taxon>Eurotatoria</taxon>
        <taxon>Bdelloidea</taxon>
        <taxon>Philodinida</taxon>
        <taxon>Philodinidae</taxon>
        <taxon>Didymodactylos</taxon>
    </lineage>
</organism>
<dbReference type="Proteomes" id="UP000681722">
    <property type="component" value="Unassembled WGS sequence"/>
</dbReference>
<dbReference type="CDD" id="cd01647">
    <property type="entry name" value="RT_LTR"/>
    <property type="match status" value="1"/>
</dbReference>
<accession>A0A814FUZ5</accession>
<dbReference type="Gene3D" id="3.30.70.270">
    <property type="match status" value="1"/>
</dbReference>
<proteinExistence type="predicted"/>
<dbReference type="PANTHER" id="PTHR24559">
    <property type="entry name" value="TRANSPOSON TY3-I GAG-POL POLYPROTEIN"/>
    <property type="match status" value="1"/>
</dbReference>
<evidence type="ECO:0000313" key="3">
    <source>
        <dbReference type="EMBL" id="CAF3551264.1"/>
    </source>
</evidence>
<sequence length="266" mass="31018">MTSNKRNVLLSDRSWVQSSFRNDHNLMSRSCNSPFSAERKVRPADFSCKAKPVDYREHRCYVCQATFLSSNGLQKQLRQQCFPSNIREQIEIGTSYRNPKQRQQAQQILWRHGQLFDLRQPSIIKTTVRHAIETGNHPPVFTPAYRVSYKDEQIQRDEINKLLKQEVIEESTSPWSSPFVLVLKKDGSVRFCINFRKPHSISIKDAFPIPRIDDIFDHLAQAEYYTTIDFKSGYFQAGLDPKDRPTEMGEPSHFSSRVESFRRVIS</sequence>
<evidence type="ECO:0000313" key="1">
    <source>
        <dbReference type="EMBL" id="CAF0770381.1"/>
    </source>
</evidence>
<name>A0A814FUZ5_9BILA</name>
<dbReference type="PANTHER" id="PTHR24559:SF444">
    <property type="entry name" value="REVERSE TRANSCRIPTASE DOMAIN-CONTAINING PROTEIN"/>
    <property type="match status" value="1"/>
</dbReference>
<evidence type="ECO:0000313" key="5">
    <source>
        <dbReference type="Proteomes" id="UP000663829"/>
    </source>
</evidence>
<evidence type="ECO:0000313" key="2">
    <source>
        <dbReference type="EMBL" id="CAF0988749.1"/>
    </source>
</evidence>
<comment type="caution">
    <text evidence="2">The sequence shown here is derived from an EMBL/GenBank/DDBJ whole genome shotgun (WGS) entry which is preliminary data.</text>
</comment>
<dbReference type="Gene3D" id="3.10.10.10">
    <property type="entry name" value="HIV Type 1 Reverse Transcriptase, subunit A, domain 1"/>
    <property type="match status" value="1"/>
</dbReference>
<dbReference type="EMBL" id="CAJNOQ010002975">
    <property type="protein sequence ID" value="CAF0988749.1"/>
    <property type="molecule type" value="Genomic_DNA"/>
</dbReference>
<gene>
    <name evidence="2" type="ORF">GPM918_LOCUS13140</name>
    <name evidence="1" type="ORF">OVA965_LOCUS3053</name>
    <name evidence="4" type="ORF">SRO942_LOCUS13140</name>
    <name evidence="3" type="ORF">TMI583_LOCUS3054</name>
</gene>